<accession>A0A1G2LRX5</accession>
<dbReference type="Pfam" id="PF08241">
    <property type="entry name" value="Methyltransf_11"/>
    <property type="match status" value="1"/>
</dbReference>
<sequence length="499" mass="58116">MSDESVIYILFPGRHHMLTNFQSEYLRNLAKKLGLGRTVKIIFAVTSSNHENTRRNPVPLYLRAMAISFLGKDLPCEVLVYPIPDVKQTDKFASYILRQVYYQHGVRLSPKNTVLACSTPPVIRLFKKLGFKNYPVELWDEKKEKYASLRPFEVIDLVVASGKKWREDSLWKKHASKATQKIYLQYGLGYLIQELFQDSLLGEDADITETRNYDTYAQSMDNIVKLKFEDIRPFVVQGKIVDAGCSTGSLIRLLAQEFSESDIIGIEAARKFYEFARMREYATPFVFFYRRNIFEQNFKPQSINTFIYSSVFHEIYSYLGRKALHNLINHTYTQLDFFGRIIIRDVVGPDKPQKAVLMELAEKDGKVDGHVSELSTYAKFFRFANEFKPRKILFSKVAIGKKKFIKLSLRDAYEYISKMTFVDNWDSELHEEFGFYSFVQWKEILEKAGFKIVNGSRAFQNPYIIEKKYRGRASLYTLKNGKLIPEEYPPTNMILVGEK</sequence>
<name>A0A1G2LRX5_9BACT</name>
<protein>
    <recommendedName>
        <fullName evidence="1">Methyltransferase type 11 domain-containing protein</fullName>
    </recommendedName>
</protein>
<gene>
    <name evidence="2" type="ORF">A3G49_05810</name>
</gene>
<dbReference type="Proteomes" id="UP000177171">
    <property type="component" value="Unassembled WGS sequence"/>
</dbReference>
<dbReference type="GO" id="GO:0008757">
    <property type="term" value="F:S-adenosylmethionine-dependent methyltransferase activity"/>
    <property type="evidence" value="ECO:0007669"/>
    <property type="project" value="InterPro"/>
</dbReference>
<evidence type="ECO:0000259" key="1">
    <source>
        <dbReference type="Pfam" id="PF08241"/>
    </source>
</evidence>
<proteinExistence type="predicted"/>
<dbReference type="EMBL" id="MHQY01000021">
    <property type="protein sequence ID" value="OHA13622.1"/>
    <property type="molecule type" value="Genomic_DNA"/>
</dbReference>
<comment type="caution">
    <text evidence="2">The sequence shown here is derived from an EMBL/GenBank/DDBJ whole genome shotgun (WGS) entry which is preliminary data.</text>
</comment>
<dbReference type="SUPFAM" id="SSF53335">
    <property type="entry name" value="S-adenosyl-L-methionine-dependent methyltransferases"/>
    <property type="match status" value="1"/>
</dbReference>
<dbReference type="Gene3D" id="3.40.50.620">
    <property type="entry name" value="HUPs"/>
    <property type="match status" value="1"/>
</dbReference>
<dbReference type="AlphaFoldDB" id="A0A1G2LRX5"/>
<feature type="domain" description="Methyltransferase type 11" evidence="1">
    <location>
        <begin position="241"/>
        <end position="315"/>
    </location>
</feature>
<evidence type="ECO:0000313" key="3">
    <source>
        <dbReference type="Proteomes" id="UP000177171"/>
    </source>
</evidence>
<dbReference type="InterPro" id="IPR014729">
    <property type="entry name" value="Rossmann-like_a/b/a_fold"/>
</dbReference>
<dbReference type="InterPro" id="IPR013216">
    <property type="entry name" value="Methyltransf_11"/>
</dbReference>
<reference evidence="2 3" key="1">
    <citation type="journal article" date="2016" name="Nat. Commun.">
        <title>Thousands of microbial genomes shed light on interconnected biogeochemical processes in an aquifer system.</title>
        <authorList>
            <person name="Anantharaman K."/>
            <person name="Brown C.T."/>
            <person name="Hug L.A."/>
            <person name="Sharon I."/>
            <person name="Castelle C.J."/>
            <person name="Probst A.J."/>
            <person name="Thomas B.C."/>
            <person name="Singh A."/>
            <person name="Wilkins M.J."/>
            <person name="Karaoz U."/>
            <person name="Brodie E.L."/>
            <person name="Williams K.H."/>
            <person name="Hubbard S.S."/>
            <person name="Banfield J.F."/>
        </authorList>
    </citation>
    <scope>NUCLEOTIDE SEQUENCE [LARGE SCALE GENOMIC DNA]</scope>
</reference>
<organism evidence="2 3">
    <name type="scientific">Candidatus Sungbacteria bacterium RIFCSPLOWO2_12_FULL_41_11</name>
    <dbReference type="NCBI Taxonomy" id="1802286"/>
    <lineage>
        <taxon>Bacteria</taxon>
        <taxon>Candidatus Sungiibacteriota</taxon>
    </lineage>
</organism>
<dbReference type="InterPro" id="IPR029063">
    <property type="entry name" value="SAM-dependent_MTases_sf"/>
</dbReference>
<evidence type="ECO:0000313" key="2">
    <source>
        <dbReference type="EMBL" id="OHA13622.1"/>
    </source>
</evidence>
<dbReference type="Gene3D" id="3.40.50.150">
    <property type="entry name" value="Vaccinia Virus protein VP39"/>
    <property type="match status" value="1"/>
</dbReference>